<proteinExistence type="predicted"/>
<evidence type="ECO:0000313" key="1">
    <source>
        <dbReference type="EMBL" id="KAL0184100.1"/>
    </source>
</evidence>
<comment type="caution">
    <text evidence="1">The sequence shown here is derived from an EMBL/GenBank/DDBJ whole genome shotgun (WGS) entry which is preliminary data.</text>
</comment>
<feature type="non-terminal residue" evidence="1">
    <location>
        <position position="1"/>
    </location>
</feature>
<dbReference type="PANTHER" id="PTHR46530:SF1">
    <property type="entry name" value="PROTEIN MONO-ADP-RIBOSYLTRANSFERASE PARP4"/>
    <property type="match status" value="1"/>
</dbReference>
<keyword evidence="2" id="KW-1185">Reference proteome</keyword>
<dbReference type="PANTHER" id="PTHR46530">
    <property type="entry name" value="PROTEIN MONO-ADP-RIBOSYLTRANSFERASE PARP4"/>
    <property type="match status" value="1"/>
</dbReference>
<gene>
    <name evidence="1" type="ORF">M9458_019796</name>
</gene>
<organism evidence="1 2">
    <name type="scientific">Cirrhinus mrigala</name>
    <name type="common">Mrigala</name>
    <dbReference type="NCBI Taxonomy" id="683832"/>
    <lineage>
        <taxon>Eukaryota</taxon>
        <taxon>Metazoa</taxon>
        <taxon>Chordata</taxon>
        <taxon>Craniata</taxon>
        <taxon>Vertebrata</taxon>
        <taxon>Euteleostomi</taxon>
        <taxon>Actinopterygii</taxon>
        <taxon>Neopterygii</taxon>
        <taxon>Teleostei</taxon>
        <taxon>Ostariophysi</taxon>
        <taxon>Cypriniformes</taxon>
        <taxon>Cyprinidae</taxon>
        <taxon>Labeoninae</taxon>
        <taxon>Labeonini</taxon>
        <taxon>Cirrhinus</taxon>
    </lineage>
</organism>
<accession>A0ABD0QDD1</accession>
<dbReference type="EMBL" id="JAMKFB020000009">
    <property type="protein sequence ID" value="KAL0184100.1"/>
    <property type="molecule type" value="Genomic_DNA"/>
</dbReference>
<protein>
    <submittedName>
        <fullName evidence="1">Uncharacterized protein</fullName>
    </submittedName>
</protein>
<name>A0ABD0QDD1_CIRMR</name>
<dbReference type="Proteomes" id="UP001529510">
    <property type="component" value="Unassembled WGS sequence"/>
</dbReference>
<dbReference type="AlphaFoldDB" id="A0ABD0QDD1"/>
<feature type="non-terminal residue" evidence="1">
    <location>
        <position position="128"/>
    </location>
</feature>
<sequence>EKLNCSTLSQEVGVFVELVWTEALGSLNNILTVPVSSISLNDVRMSLDNHTQLNKDVHRNLLCLTVRGVFIVLLQVSRVEGLLLQVQKTEKEDEVKALLEEVNTLLPLRMIDPPSKNKLVSQKLDLCQ</sequence>
<dbReference type="InterPro" id="IPR031273">
    <property type="entry name" value="PARP4"/>
</dbReference>
<reference evidence="1 2" key="1">
    <citation type="submission" date="2024-05" db="EMBL/GenBank/DDBJ databases">
        <title>Genome sequencing and assembly of Indian major carp, Cirrhinus mrigala (Hamilton, 1822).</title>
        <authorList>
            <person name="Mohindra V."/>
            <person name="Chowdhury L.M."/>
            <person name="Lal K."/>
            <person name="Jena J.K."/>
        </authorList>
    </citation>
    <scope>NUCLEOTIDE SEQUENCE [LARGE SCALE GENOMIC DNA]</scope>
    <source>
        <strain evidence="1">CM1030</strain>
        <tissue evidence="1">Blood</tissue>
    </source>
</reference>
<evidence type="ECO:0000313" key="2">
    <source>
        <dbReference type="Proteomes" id="UP001529510"/>
    </source>
</evidence>